<dbReference type="SUPFAM" id="SSF57997">
    <property type="entry name" value="Tropomyosin"/>
    <property type="match status" value="1"/>
</dbReference>
<reference evidence="3 4" key="1">
    <citation type="journal article" date="2021" name="Elife">
        <title>Chloroplast acquisition without the gene transfer in kleptoplastic sea slugs, Plakobranchus ocellatus.</title>
        <authorList>
            <person name="Maeda T."/>
            <person name="Takahashi S."/>
            <person name="Yoshida T."/>
            <person name="Shimamura S."/>
            <person name="Takaki Y."/>
            <person name="Nagai Y."/>
            <person name="Toyoda A."/>
            <person name="Suzuki Y."/>
            <person name="Arimoto A."/>
            <person name="Ishii H."/>
            <person name="Satoh N."/>
            <person name="Nishiyama T."/>
            <person name="Hasebe M."/>
            <person name="Maruyama T."/>
            <person name="Minagawa J."/>
            <person name="Obokata J."/>
            <person name="Shigenobu S."/>
        </authorList>
    </citation>
    <scope>NUCLEOTIDE SEQUENCE [LARGE SCALE GENOMIC DNA]</scope>
</reference>
<dbReference type="Pfam" id="PF01431">
    <property type="entry name" value="Peptidase_M13"/>
    <property type="match status" value="1"/>
</dbReference>
<gene>
    <name evidence="3" type="ORF">PoB_006330600</name>
</gene>
<evidence type="ECO:0000256" key="1">
    <source>
        <dbReference type="SAM" id="MobiDB-lite"/>
    </source>
</evidence>
<comment type="caution">
    <text evidence="3">The sequence shown here is derived from an EMBL/GenBank/DDBJ whole genome shotgun (WGS) entry which is preliminary data.</text>
</comment>
<dbReference type="GO" id="GO:0004222">
    <property type="term" value="F:metalloendopeptidase activity"/>
    <property type="evidence" value="ECO:0007669"/>
    <property type="project" value="InterPro"/>
</dbReference>
<feature type="compositionally biased region" description="Polar residues" evidence="1">
    <location>
        <begin position="10"/>
        <end position="41"/>
    </location>
</feature>
<evidence type="ECO:0000313" key="3">
    <source>
        <dbReference type="EMBL" id="GFO36801.1"/>
    </source>
</evidence>
<protein>
    <submittedName>
        <fullName evidence="3">Endothelin-converting enzyme 2 protein</fullName>
    </submittedName>
</protein>
<proteinExistence type="predicted"/>
<sequence>MSRAQRSLHKCQSSMSRAQRSLGKYQSSMSRGQRSLHKCQSSISRAQRSLGKCQSSMSRAQRSLGKCQSSISRAQRSLHKCQSSMSRAYQNVGKRSTLVSLVRKHTKLAVTFILSRASELSFVSYSLALHQPLCWKRKKKGGAYKKRVKKSGAERSLPGLNLNYNQLFFLQRTQFKCADMKNVNHPAEKFRVNAPLQNLPDFAKAYNCPVGSPMNPEKQCNIL</sequence>
<organism evidence="3 4">
    <name type="scientific">Plakobranchus ocellatus</name>
    <dbReference type="NCBI Taxonomy" id="259542"/>
    <lineage>
        <taxon>Eukaryota</taxon>
        <taxon>Metazoa</taxon>
        <taxon>Spiralia</taxon>
        <taxon>Lophotrochozoa</taxon>
        <taxon>Mollusca</taxon>
        <taxon>Gastropoda</taxon>
        <taxon>Heterobranchia</taxon>
        <taxon>Euthyneura</taxon>
        <taxon>Panpulmonata</taxon>
        <taxon>Sacoglossa</taxon>
        <taxon>Placobranchoidea</taxon>
        <taxon>Plakobranchidae</taxon>
        <taxon>Plakobranchus</taxon>
    </lineage>
</organism>
<evidence type="ECO:0000313" key="4">
    <source>
        <dbReference type="Proteomes" id="UP000735302"/>
    </source>
</evidence>
<dbReference type="PROSITE" id="PS51885">
    <property type="entry name" value="NEPRILYSIN"/>
    <property type="match status" value="1"/>
</dbReference>
<dbReference type="PANTHER" id="PTHR11733:SF133">
    <property type="entry name" value="PHOSPHATE-REGULATING NEUTRAL ENDOPEPTIDASE PHEX"/>
    <property type="match status" value="1"/>
</dbReference>
<dbReference type="Proteomes" id="UP000735302">
    <property type="component" value="Unassembled WGS sequence"/>
</dbReference>
<dbReference type="GO" id="GO:0005886">
    <property type="term" value="C:plasma membrane"/>
    <property type="evidence" value="ECO:0007669"/>
    <property type="project" value="TreeGrafter"/>
</dbReference>
<dbReference type="InterPro" id="IPR018497">
    <property type="entry name" value="Peptidase_M13_C"/>
</dbReference>
<dbReference type="PANTHER" id="PTHR11733">
    <property type="entry name" value="ZINC METALLOPROTEASE FAMILY M13 NEPRILYSIN-RELATED"/>
    <property type="match status" value="1"/>
</dbReference>
<dbReference type="GO" id="GO:0016485">
    <property type="term" value="P:protein processing"/>
    <property type="evidence" value="ECO:0007669"/>
    <property type="project" value="TreeGrafter"/>
</dbReference>
<feature type="domain" description="Peptidase M13 C-terminal" evidence="2">
    <location>
        <begin position="143"/>
        <end position="222"/>
    </location>
</feature>
<feature type="region of interest" description="Disordered" evidence="1">
    <location>
        <begin position="1"/>
        <end position="41"/>
    </location>
</feature>
<dbReference type="AlphaFoldDB" id="A0AAV4CY89"/>
<dbReference type="Gene3D" id="3.40.390.10">
    <property type="entry name" value="Collagenase (Catalytic Domain)"/>
    <property type="match status" value="1"/>
</dbReference>
<dbReference type="InterPro" id="IPR024079">
    <property type="entry name" value="MetalloPept_cat_dom_sf"/>
</dbReference>
<evidence type="ECO:0000259" key="2">
    <source>
        <dbReference type="Pfam" id="PF01431"/>
    </source>
</evidence>
<dbReference type="SUPFAM" id="SSF55486">
    <property type="entry name" value="Metalloproteases ('zincins'), catalytic domain"/>
    <property type="match status" value="1"/>
</dbReference>
<keyword evidence="4" id="KW-1185">Reference proteome</keyword>
<dbReference type="EMBL" id="BLXT01007141">
    <property type="protein sequence ID" value="GFO36801.1"/>
    <property type="molecule type" value="Genomic_DNA"/>
</dbReference>
<accession>A0AAV4CY89</accession>
<dbReference type="InterPro" id="IPR000718">
    <property type="entry name" value="Peptidase_M13"/>
</dbReference>
<name>A0AAV4CY89_9GAST</name>